<evidence type="ECO:0000313" key="2">
    <source>
        <dbReference type="Proteomes" id="UP000031668"/>
    </source>
</evidence>
<keyword evidence="2" id="KW-1185">Reference proteome</keyword>
<protein>
    <submittedName>
        <fullName evidence="1">Uncharacterized protein</fullName>
    </submittedName>
</protein>
<dbReference type="AlphaFoldDB" id="A0A0C2J3I0"/>
<dbReference type="EMBL" id="JWZT01001233">
    <property type="protein sequence ID" value="KII72414.1"/>
    <property type="molecule type" value="Genomic_DNA"/>
</dbReference>
<accession>A0A0C2J3I0</accession>
<name>A0A0C2J3I0_THEKT</name>
<sequence>MVLARELSIELHGDCYFFEFSFCYLNAASHSSNNSNQQFSCTTSDSKITHAIDMYETSVQASIPCEIPVCISKLGHVEVQSRTSGRSKYDIHRGCANSGHFCIIIINFL</sequence>
<comment type="caution">
    <text evidence="1">The sequence shown here is derived from an EMBL/GenBank/DDBJ whole genome shotgun (WGS) entry which is preliminary data.</text>
</comment>
<reference evidence="1 2" key="1">
    <citation type="journal article" date="2014" name="Genome Biol. Evol.">
        <title>The genome of the myxosporean Thelohanellus kitauei shows adaptations to nutrient acquisition within its fish host.</title>
        <authorList>
            <person name="Yang Y."/>
            <person name="Xiong J."/>
            <person name="Zhou Z."/>
            <person name="Huo F."/>
            <person name="Miao W."/>
            <person name="Ran C."/>
            <person name="Liu Y."/>
            <person name="Zhang J."/>
            <person name="Feng J."/>
            <person name="Wang M."/>
            <person name="Wang M."/>
            <person name="Wang L."/>
            <person name="Yao B."/>
        </authorList>
    </citation>
    <scope>NUCLEOTIDE SEQUENCE [LARGE SCALE GENOMIC DNA]</scope>
    <source>
        <strain evidence="1">Wuqing</strain>
    </source>
</reference>
<evidence type="ECO:0000313" key="1">
    <source>
        <dbReference type="EMBL" id="KII72414.1"/>
    </source>
</evidence>
<proteinExistence type="predicted"/>
<organism evidence="1 2">
    <name type="scientific">Thelohanellus kitauei</name>
    <name type="common">Myxosporean</name>
    <dbReference type="NCBI Taxonomy" id="669202"/>
    <lineage>
        <taxon>Eukaryota</taxon>
        <taxon>Metazoa</taxon>
        <taxon>Cnidaria</taxon>
        <taxon>Myxozoa</taxon>
        <taxon>Myxosporea</taxon>
        <taxon>Bivalvulida</taxon>
        <taxon>Platysporina</taxon>
        <taxon>Myxobolidae</taxon>
        <taxon>Thelohanellus</taxon>
    </lineage>
</organism>
<dbReference type="Proteomes" id="UP000031668">
    <property type="component" value="Unassembled WGS sequence"/>
</dbReference>
<gene>
    <name evidence="1" type="ORF">RF11_03655</name>
</gene>